<feature type="domain" description="F-box" evidence="2">
    <location>
        <begin position="30"/>
        <end position="60"/>
    </location>
</feature>
<proteinExistence type="predicted"/>
<accession>A0AAV9VSD7</accession>
<gene>
    <name evidence="3" type="ORF">TWF481_002104</name>
</gene>
<dbReference type="Proteomes" id="UP001370758">
    <property type="component" value="Unassembled WGS sequence"/>
</dbReference>
<comment type="caution">
    <text evidence="3">The sequence shown here is derived from an EMBL/GenBank/DDBJ whole genome shotgun (WGS) entry which is preliminary data.</text>
</comment>
<evidence type="ECO:0000313" key="3">
    <source>
        <dbReference type="EMBL" id="KAK6496080.1"/>
    </source>
</evidence>
<sequence length="445" mass="51314">MPEHEPDSDSSPQLAAAKAQPPERSILEVFPNEIMIAILERMEDKDLRNFSQCSVRCHRLSFLGKMDLVLTPESIARFQDGGICADLREFIHSVRFEHPDIWLRNASQIEARSTLKLYPTYGLSNDALLSKIRTSTKALGLFPNIQELFISYKAPWESQMTVYLAILRGMIGHLFCNTLRRLEIQIMERRAYICTGCPAHMRWNESLSFNDLSPENEGFIKGQEDHNTADSLIDEFVPWLPALTEARILADHLPMPYGELANKESALYYTFLARAPNVRKLKLETQNFQRNDRELRFDVEFLQDIFLQIRDLRITTDHINQRDIAGLVDKFRHLQFLDFQVFEGPRRVELGTRDYNLFSSFKELEYIRLPWACSPNHDVSQPVPPSALKTWVNDLLNSGLGHLQMVELLRSTSASAYEALRTEGLSFTVERTGKTFKIIEKSTKQ</sequence>
<protein>
    <recommendedName>
        <fullName evidence="2">F-box domain-containing protein</fullName>
    </recommendedName>
</protein>
<dbReference type="EMBL" id="JAVHJL010000011">
    <property type="protein sequence ID" value="KAK6496080.1"/>
    <property type="molecule type" value="Genomic_DNA"/>
</dbReference>
<dbReference type="AlphaFoldDB" id="A0AAV9VSD7"/>
<evidence type="ECO:0000256" key="1">
    <source>
        <dbReference type="SAM" id="MobiDB-lite"/>
    </source>
</evidence>
<evidence type="ECO:0000259" key="2">
    <source>
        <dbReference type="Pfam" id="PF00646"/>
    </source>
</evidence>
<name>A0AAV9VSD7_9PEZI</name>
<keyword evidence="4" id="KW-1185">Reference proteome</keyword>
<organism evidence="3 4">
    <name type="scientific">Arthrobotrys musiformis</name>
    <dbReference type="NCBI Taxonomy" id="47236"/>
    <lineage>
        <taxon>Eukaryota</taxon>
        <taxon>Fungi</taxon>
        <taxon>Dikarya</taxon>
        <taxon>Ascomycota</taxon>
        <taxon>Pezizomycotina</taxon>
        <taxon>Orbiliomycetes</taxon>
        <taxon>Orbiliales</taxon>
        <taxon>Orbiliaceae</taxon>
        <taxon>Arthrobotrys</taxon>
    </lineage>
</organism>
<dbReference type="InterPro" id="IPR001810">
    <property type="entry name" value="F-box_dom"/>
</dbReference>
<feature type="region of interest" description="Disordered" evidence="1">
    <location>
        <begin position="1"/>
        <end position="20"/>
    </location>
</feature>
<evidence type="ECO:0000313" key="4">
    <source>
        <dbReference type="Proteomes" id="UP001370758"/>
    </source>
</evidence>
<reference evidence="3 4" key="1">
    <citation type="submission" date="2023-08" db="EMBL/GenBank/DDBJ databases">
        <authorList>
            <person name="Palmer J.M."/>
        </authorList>
    </citation>
    <scope>NUCLEOTIDE SEQUENCE [LARGE SCALE GENOMIC DNA]</scope>
    <source>
        <strain evidence="3 4">TWF481</strain>
    </source>
</reference>
<dbReference type="Pfam" id="PF00646">
    <property type="entry name" value="F-box"/>
    <property type="match status" value="1"/>
</dbReference>